<feature type="transmembrane region" description="Helical" evidence="2">
    <location>
        <begin position="34"/>
        <end position="57"/>
    </location>
</feature>
<evidence type="ECO:0008006" key="5">
    <source>
        <dbReference type="Google" id="ProtNLM"/>
    </source>
</evidence>
<dbReference type="Proteomes" id="UP000267029">
    <property type="component" value="Unassembled WGS sequence"/>
</dbReference>
<reference evidence="3 4" key="1">
    <citation type="submission" date="2018-10" db="EMBL/GenBank/DDBJ databases">
        <authorList>
            <consortium name="Pathogen Informatics"/>
        </authorList>
    </citation>
    <scope>NUCLEOTIDE SEQUENCE [LARGE SCALE GENOMIC DNA]</scope>
</reference>
<proteinExistence type="predicted"/>
<sequence>MVAAHSNKFKEGGNVGESSSVGTKTERFHAALRCLVCSSLWVGLIAATVLISVGVWNKCRNCLTIGVILCIVCVGVIIHNCLRRSDTTPTLPVFAGEGSQLSLGCEDVEEMLSKQDSLNGSECQLTNTAATSHELGEQSRGVIGCDAQQHSAPVATSSRCDIEVGNGHLIRPGTRCESALRSLTRAVVGTLTRAGRSGAVLASGEFHHAPRNPWNSNFEGHIGWQSARARPDLFYTTPLHR</sequence>
<accession>A0A3P6GGT6</accession>
<evidence type="ECO:0000256" key="1">
    <source>
        <dbReference type="SAM" id="MobiDB-lite"/>
    </source>
</evidence>
<protein>
    <recommendedName>
        <fullName evidence="5">Transmembrane protein</fullName>
    </recommendedName>
</protein>
<evidence type="ECO:0000313" key="4">
    <source>
        <dbReference type="Proteomes" id="UP000267029"/>
    </source>
</evidence>
<organism evidence="3 4">
    <name type="scientific">Mesocestoides corti</name>
    <name type="common">Flatworm</name>
    <dbReference type="NCBI Taxonomy" id="53468"/>
    <lineage>
        <taxon>Eukaryota</taxon>
        <taxon>Metazoa</taxon>
        <taxon>Spiralia</taxon>
        <taxon>Lophotrochozoa</taxon>
        <taxon>Platyhelminthes</taxon>
        <taxon>Cestoda</taxon>
        <taxon>Eucestoda</taxon>
        <taxon>Cyclophyllidea</taxon>
        <taxon>Mesocestoididae</taxon>
        <taxon>Mesocestoides</taxon>
    </lineage>
</organism>
<dbReference type="AlphaFoldDB" id="A0A3P6GGT6"/>
<evidence type="ECO:0000313" key="3">
    <source>
        <dbReference type="EMBL" id="VDD78487.1"/>
    </source>
</evidence>
<keyword evidence="2" id="KW-0812">Transmembrane</keyword>
<feature type="transmembrane region" description="Helical" evidence="2">
    <location>
        <begin position="63"/>
        <end position="82"/>
    </location>
</feature>
<keyword evidence="2" id="KW-1133">Transmembrane helix</keyword>
<gene>
    <name evidence="3" type="ORF">MCOS_LOCUS4490</name>
</gene>
<dbReference type="OrthoDB" id="6268815at2759"/>
<name>A0A3P6GGT6_MESCO</name>
<feature type="region of interest" description="Disordered" evidence="1">
    <location>
        <begin position="1"/>
        <end position="21"/>
    </location>
</feature>
<keyword evidence="4" id="KW-1185">Reference proteome</keyword>
<keyword evidence="2" id="KW-0472">Membrane</keyword>
<evidence type="ECO:0000256" key="2">
    <source>
        <dbReference type="SAM" id="Phobius"/>
    </source>
</evidence>
<dbReference type="EMBL" id="UXSR01001730">
    <property type="protein sequence ID" value="VDD78487.1"/>
    <property type="molecule type" value="Genomic_DNA"/>
</dbReference>